<proteinExistence type="predicted"/>
<dbReference type="InterPro" id="IPR000595">
    <property type="entry name" value="cNMP-bd_dom"/>
</dbReference>
<dbReference type="SUPFAM" id="SSF51206">
    <property type="entry name" value="cAMP-binding domain-like"/>
    <property type="match status" value="1"/>
</dbReference>
<evidence type="ECO:0000313" key="2">
    <source>
        <dbReference type="EMBL" id="VDR29346.1"/>
    </source>
</evidence>
<dbReference type="SMART" id="SM00100">
    <property type="entry name" value="cNMP"/>
    <property type="match status" value="1"/>
</dbReference>
<dbReference type="PROSITE" id="PS50042">
    <property type="entry name" value="CNMP_BINDING_3"/>
    <property type="match status" value="1"/>
</dbReference>
<dbReference type="Proteomes" id="UP000274346">
    <property type="component" value="Chromosome"/>
</dbReference>
<evidence type="ECO:0000259" key="1">
    <source>
        <dbReference type="PROSITE" id="PS50042"/>
    </source>
</evidence>
<dbReference type="KEGG" id="rtg:NCTC13098_05753"/>
<protein>
    <submittedName>
        <fullName evidence="2">Regulatory protein YeiL</fullName>
    </submittedName>
</protein>
<dbReference type="Pfam" id="PF00027">
    <property type="entry name" value="cNMP_binding"/>
    <property type="match status" value="1"/>
</dbReference>
<reference evidence="2 3" key="1">
    <citation type="submission" date="2018-12" db="EMBL/GenBank/DDBJ databases">
        <authorList>
            <consortium name="Pathogen Informatics"/>
        </authorList>
    </citation>
    <scope>NUCLEOTIDE SEQUENCE [LARGE SCALE GENOMIC DNA]</scope>
    <source>
        <strain evidence="2 3">NCTC13098</strain>
    </source>
</reference>
<dbReference type="CDD" id="cd00038">
    <property type="entry name" value="CAP_ED"/>
    <property type="match status" value="1"/>
</dbReference>
<accession>A0A3P8M470</accession>
<gene>
    <name evidence="2" type="primary">yeiL</name>
    <name evidence="2" type="ORF">NCTC13098_05753</name>
</gene>
<name>A0A3P8M470_RAOTE</name>
<dbReference type="AlphaFoldDB" id="A0A3P8M470"/>
<organism evidence="2 3">
    <name type="scientific">Raoultella terrigena</name>
    <name type="common">Klebsiella terrigena</name>
    <dbReference type="NCBI Taxonomy" id="577"/>
    <lineage>
        <taxon>Bacteria</taxon>
        <taxon>Pseudomonadati</taxon>
        <taxon>Pseudomonadota</taxon>
        <taxon>Gammaproteobacteria</taxon>
        <taxon>Enterobacterales</taxon>
        <taxon>Enterobacteriaceae</taxon>
        <taxon>Klebsiella/Raoultella group</taxon>
        <taxon>Raoultella</taxon>
    </lineage>
</organism>
<dbReference type="NCBIfam" id="NF007707">
    <property type="entry name" value="PRK10402.1"/>
    <property type="match status" value="1"/>
</dbReference>
<dbReference type="InterPro" id="IPR014710">
    <property type="entry name" value="RmlC-like_jellyroll"/>
</dbReference>
<dbReference type="Gene3D" id="2.60.120.10">
    <property type="entry name" value="Jelly Rolls"/>
    <property type="match status" value="1"/>
</dbReference>
<dbReference type="InterPro" id="IPR018490">
    <property type="entry name" value="cNMP-bd_dom_sf"/>
</dbReference>
<sequence length="231" mass="25941">MKEVQNESFKNQLIKESGYADKFSMDVIRNTHLLHAQAGDYIVREGALPTFLFYLVRGRTKLYVTLANGRISLVDFFSAPCFIGEIEVLDEQHPSRAVQAIEECWCLALPVKTLRSALLNDTLFLRNVCLGLVGKNHRNIVTSTRNQAYPLLNRLAAFILLTEHGAHYKEKHTQVAEYLGVTYRHLLYVIAQLCAQGILLKLNTGYAISNKKALTALAREMDPNTTTAGSE</sequence>
<feature type="domain" description="Cyclic nucleotide-binding" evidence="1">
    <location>
        <begin position="25"/>
        <end position="118"/>
    </location>
</feature>
<evidence type="ECO:0000313" key="3">
    <source>
        <dbReference type="Proteomes" id="UP000274346"/>
    </source>
</evidence>
<dbReference type="EMBL" id="LR131271">
    <property type="protein sequence ID" value="VDR29346.1"/>
    <property type="molecule type" value="Genomic_DNA"/>
</dbReference>